<evidence type="ECO:0000256" key="4">
    <source>
        <dbReference type="ARBA" id="ARBA00023115"/>
    </source>
</evidence>
<feature type="transmembrane region" description="Helical" evidence="5">
    <location>
        <begin position="122"/>
        <end position="141"/>
    </location>
</feature>
<dbReference type="RefSeq" id="WP_197530793.1">
    <property type="nucleotide sequence ID" value="NZ_SJPS01000006.1"/>
</dbReference>
<dbReference type="CDD" id="cd02440">
    <property type="entry name" value="AdoMet_MTases"/>
    <property type="match status" value="1"/>
</dbReference>
<proteinExistence type="inferred from homology"/>
<dbReference type="SUPFAM" id="SSF103473">
    <property type="entry name" value="MFS general substrate transporter"/>
    <property type="match status" value="2"/>
</dbReference>
<feature type="binding site" evidence="5">
    <location>
        <begin position="619"/>
        <end position="620"/>
    </location>
    <ligand>
        <name>S-methyl-5'-thioadenosine</name>
        <dbReference type="ChEBI" id="CHEBI:17509"/>
    </ligand>
</feature>
<organism evidence="8 9">
    <name type="scientific">Bythopirellula polymerisocia</name>
    <dbReference type="NCBI Taxonomy" id="2528003"/>
    <lineage>
        <taxon>Bacteria</taxon>
        <taxon>Pseudomonadati</taxon>
        <taxon>Planctomycetota</taxon>
        <taxon>Planctomycetia</taxon>
        <taxon>Pirellulales</taxon>
        <taxon>Lacipirellulaceae</taxon>
        <taxon>Bythopirellula</taxon>
    </lineage>
</organism>
<dbReference type="GO" id="GO:0005886">
    <property type="term" value="C:plasma membrane"/>
    <property type="evidence" value="ECO:0007669"/>
    <property type="project" value="UniProtKB-SubCell"/>
</dbReference>
<evidence type="ECO:0000313" key="8">
    <source>
        <dbReference type="EMBL" id="TWU23612.1"/>
    </source>
</evidence>
<dbReference type="InterPro" id="IPR036259">
    <property type="entry name" value="MFS_trans_sf"/>
</dbReference>
<keyword evidence="9" id="KW-1185">Reference proteome</keyword>
<evidence type="ECO:0000256" key="3">
    <source>
        <dbReference type="ARBA" id="ARBA00023066"/>
    </source>
</evidence>
<keyword evidence="4 5" id="KW-0620">Polyamine biosynthesis</keyword>
<feature type="transmembrane region" description="Helical" evidence="5">
    <location>
        <begin position="262"/>
        <end position="288"/>
    </location>
</feature>
<dbReference type="Pfam" id="PF01564">
    <property type="entry name" value="Spermine_synth"/>
    <property type="match status" value="1"/>
</dbReference>
<comment type="caution">
    <text evidence="5">Lacks conserved residue(s) required for the propagation of feature annotation.</text>
</comment>
<evidence type="ECO:0000256" key="5">
    <source>
        <dbReference type="HAMAP-Rule" id="MF_00198"/>
    </source>
</evidence>
<comment type="caution">
    <text evidence="8">The sequence shown here is derived from an EMBL/GenBank/DDBJ whole genome shotgun (WGS) entry which is preliminary data.</text>
</comment>
<feature type="transmembrane region" description="Helical" evidence="5">
    <location>
        <begin position="300"/>
        <end position="321"/>
    </location>
</feature>
<evidence type="ECO:0000259" key="7">
    <source>
        <dbReference type="PROSITE" id="PS51006"/>
    </source>
</evidence>
<evidence type="ECO:0000256" key="1">
    <source>
        <dbReference type="ARBA" id="ARBA00007867"/>
    </source>
</evidence>
<protein>
    <recommendedName>
        <fullName evidence="5">Polyamine aminopropyltransferase</fullName>
    </recommendedName>
    <alternativeName>
        <fullName evidence="5">Putrescine aminopropyltransferase</fullName>
        <shortName evidence="5">PAPT</shortName>
    </alternativeName>
    <alternativeName>
        <fullName evidence="5">Spermidine synthase</fullName>
        <shortName evidence="5">SPDS</shortName>
        <shortName evidence="5">SPDSY</shortName>
        <ecNumber evidence="5">2.5.1.16</ecNumber>
    </alternativeName>
</protein>
<dbReference type="InterPro" id="IPR029063">
    <property type="entry name" value="SAM-dependent_MTases_sf"/>
</dbReference>
<reference evidence="8 9" key="1">
    <citation type="submission" date="2019-02" db="EMBL/GenBank/DDBJ databases">
        <title>Deep-cultivation of Planctomycetes and their phenomic and genomic characterization uncovers novel biology.</title>
        <authorList>
            <person name="Wiegand S."/>
            <person name="Jogler M."/>
            <person name="Boedeker C."/>
            <person name="Pinto D."/>
            <person name="Vollmers J."/>
            <person name="Rivas-Marin E."/>
            <person name="Kohn T."/>
            <person name="Peeters S.H."/>
            <person name="Heuer A."/>
            <person name="Rast P."/>
            <person name="Oberbeckmann S."/>
            <person name="Bunk B."/>
            <person name="Jeske O."/>
            <person name="Meyerdierks A."/>
            <person name="Storesund J.E."/>
            <person name="Kallscheuer N."/>
            <person name="Luecker S."/>
            <person name="Lage O.M."/>
            <person name="Pohl T."/>
            <person name="Merkel B.J."/>
            <person name="Hornburger P."/>
            <person name="Mueller R.-W."/>
            <person name="Bruemmer F."/>
            <person name="Labrenz M."/>
            <person name="Spormann A.M."/>
            <person name="Op Den Camp H."/>
            <person name="Overmann J."/>
            <person name="Amann R."/>
            <person name="Jetten M.S.M."/>
            <person name="Mascher T."/>
            <person name="Medema M.H."/>
            <person name="Devos D.P."/>
            <person name="Kaster A.-K."/>
            <person name="Ovreas L."/>
            <person name="Rohde M."/>
            <person name="Galperin M.Y."/>
            <person name="Jogler C."/>
        </authorList>
    </citation>
    <scope>NUCLEOTIDE SEQUENCE [LARGE SCALE GENOMIC DNA]</scope>
    <source>
        <strain evidence="8 9">Pla144</strain>
    </source>
</reference>
<dbReference type="PROSITE" id="PS51006">
    <property type="entry name" value="PABS_2"/>
    <property type="match status" value="1"/>
</dbReference>
<feature type="transmembrane region" description="Helical" evidence="5">
    <location>
        <begin position="20"/>
        <end position="41"/>
    </location>
</feature>
<keyword evidence="5" id="KW-0812">Transmembrane</keyword>
<comment type="catalytic activity">
    <reaction evidence="5">
        <text>S-adenosyl 3-(methylsulfanyl)propylamine + putrescine = S-methyl-5'-thioadenosine + spermidine + H(+)</text>
        <dbReference type="Rhea" id="RHEA:12721"/>
        <dbReference type="ChEBI" id="CHEBI:15378"/>
        <dbReference type="ChEBI" id="CHEBI:17509"/>
        <dbReference type="ChEBI" id="CHEBI:57443"/>
        <dbReference type="ChEBI" id="CHEBI:57834"/>
        <dbReference type="ChEBI" id="CHEBI:326268"/>
        <dbReference type="EC" id="2.5.1.16"/>
    </reaction>
</comment>
<dbReference type="CDD" id="cd06174">
    <property type="entry name" value="MFS"/>
    <property type="match status" value="1"/>
</dbReference>
<keyword evidence="5" id="KW-1003">Cell membrane</keyword>
<dbReference type="Gene3D" id="1.20.1250.20">
    <property type="entry name" value="MFS general substrate transporter like domains"/>
    <property type="match status" value="1"/>
</dbReference>
<keyword evidence="2 5" id="KW-0808">Transferase</keyword>
<dbReference type="PANTHER" id="PTHR11558">
    <property type="entry name" value="SPERMIDINE/SPERMINE SYNTHASE"/>
    <property type="match status" value="1"/>
</dbReference>
<dbReference type="InterPro" id="IPR001045">
    <property type="entry name" value="Spermi_synthase"/>
</dbReference>
<feature type="transmembrane region" description="Helical" evidence="5">
    <location>
        <begin position="466"/>
        <end position="483"/>
    </location>
</feature>
<keyword evidence="5" id="KW-0472">Membrane</keyword>
<evidence type="ECO:0000313" key="9">
    <source>
        <dbReference type="Proteomes" id="UP000318437"/>
    </source>
</evidence>
<dbReference type="EC" id="2.5.1.16" evidence="5"/>
<comment type="subcellular location">
    <subcellularLocation>
        <location evidence="5">Cell membrane</location>
        <topology evidence="5">Multi-pass membrane protein</topology>
    </subcellularLocation>
</comment>
<dbReference type="NCBIfam" id="NF037959">
    <property type="entry name" value="MFS_SpdSyn"/>
    <property type="match status" value="1"/>
</dbReference>
<comment type="similarity">
    <text evidence="1 5">Belongs to the spermidine/spermine synthase family.</text>
</comment>
<dbReference type="PROSITE" id="PS51257">
    <property type="entry name" value="PROKAR_LIPOPROTEIN"/>
    <property type="match status" value="1"/>
</dbReference>
<evidence type="ECO:0000256" key="2">
    <source>
        <dbReference type="ARBA" id="ARBA00022679"/>
    </source>
</evidence>
<dbReference type="GO" id="GO:0005829">
    <property type="term" value="C:cytosol"/>
    <property type="evidence" value="ECO:0007669"/>
    <property type="project" value="TreeGrafter"/>
</dbReference>
<dbReference type="GO" id="GO:0008295">
    <property type="term" value="P:spermidine biosynthetic process"/>
    <property type="evidence" value="ECO:0007669"/>
    <property type="project" value="UniProtKB-UniRule"/>
</dbReference>
<dbReference type="SUPFAM" id="SSF53335">
    <property type="entry name" value="S-adenosyl-L-methionine-dependent methyltransferases"/>
    <property type="match status" value="1"/>
</dbReference>
<comment type="subunit">
    <text evidence="5">Homodimer or homotetramer.</text>
</comment>
<feature type="transmembrane region" description="Helical" evidence="5">
    <location>
        <begin position="412"/>
        <end position="431"/>
    </location>
</feature>
<feature type="transmembrane region" description="Helical" evidence="5">
    <location>
        <begin position="234"/>
        <end position="256"/>
    </location>
</feature>
<dbReference type="Proteomes" id="UP000318437">
    <property type="component" value="Unassembled WGS sequence"/>
</dbReference>
<feature type="transmembrane region" description="Helical" evidence="5">
    <location>
        <begin position="383"/>
        <end position="406"/>
    </location>
</feature>
<dbReference type="PANTHER" id="PTHR11558:SF11">
    <property type="entry name" value="SPERMIDINE SYNTHASE"/>
    <property type="match status" value="1"/>
</dbReference>
<feature type="transmembrane region" description="Helical" evidence="5">
    <location>
        <begin position="190"/>
        <end position="213"/>
    </location>
</feature>
<feature type="active site" description="Proton acceptor" evidence="5 6">
    <location>
        <position position="637"/>
    </location>
</feature>
<feature type="binding site" evidence="5">
    <location>
        <position position="588"/>
    </location>
    <ligand>
        <name>S-methyl-5'-thioadenosine</name>
        <dbReference type="ChEBI" id="CHEBI:17509"/>
    </ligand>
</feature>
<keyword evidence="3 5" id="KW-0745">Spermidine biosynthesis</keyword>
<comment type="function">
    <text evidence="5">Catalyzes the irreversible transfer of a propylamine group from the amino donor S-adenosylmethioninamine (decarboxy-AdoMet) to putrescine (1,4-diaminobutane) to yield spermidine.</text>
</comment>
<dbReference type="AlphaFoldDB" id="A0A5C6CHE1"/>
<dbReference type="HAMAP" id="MF_00198">
    <property type="entry name" value="Spermidine_synth"/>
    <property type="match status" value="1"/>
</dbReference>
<feature type="transmembrane region" description="Helical" evidence="5">
    <location>
        <begin position="349"/>
        <end position="371"/>
    </location>
</feature>
<evidence type="ECO:0000256" key="6">
    <source>
        <dbReference type="PROSITE-ProRule" id="PRU00354"/>
    </source>
</evidence>
<accession>A0A5C6CHE1</accession>
<dbReference type="GO" id="GO:0004766">
    <property type="term" value="F:spermidine synthase activity"/>
    <property type="evidence" value="ECO:0007669"/>
    <property type="project" value="UniProtKB-UniRule"/>
</dbReference>
<feature type="transmembrane region" description="Helical" evidence="5">
    <location>
        <begin position="82"/>
        <end position="102"/>
    </location>
</feature>
<dbReference type="UniPathway" id="UPA00248">
    <property type="reaction ID" value="UER00314"/>
</dbReference>
<dbReference type="Gene3D" id="3.40.50.150">
    <property type="entry name" value="Vaccinia Virus protein VP39"/>
    <property type="match status" value="1"/>
</dbReference>
<dbReference type="EMBL" id="SJPS01000006">
    <property type="protein sequence ID" value="TWU23612.1"/>
    <property type="molecule type" value="Genomic_DNA"/>
</dbReference>
<name>A0A5C6CHE1_9BACT</name>
<feature type="domain" description="PABS" evidence="7">
    <location>
        <begin position="485"/>
        <end position="719"/>
    </location>
</feature>
<sequence>MNKESHFVGSQRLSLRYSSVTLLFVGSGCAALIYEVIWFHLLRLVVGGSAVSMGIVLSTFMGGMCLGSLLAPHLISPRWHPLKVYAGLEIAIGLIGATLPWWMPALHDWYIAQSDATGQDLLIRALVAGGCLLPGTILMGATLPAVARSVASTPAGLADMGFFYGANTLGAVLGCFIAGFLLLPQSDVTYASYVAAAINVLVGLQALSLARRMAYEPAELLKNESKSKPATENVPMLIALVMALSGFTALAAEVVWTRLLSLLFGATTYTFAIILMVFLAGIGIGSAVASKLVVKTNHPLRWLAVCQLLLMLLLVFANLAITRVVPFWPPKADGYFHVYGVFLHDSLRAALAVFPSAIIWGATFSVGLVAASHGQRDAGRLVGQAYAANTLGAILGSVLTTMLLVPSMGSHLTQQLMICLAAITAVLALYAERRKARISAQTPVNERNIKNRESGELDWLAVPRSLWGIGFVAFAAIAMLLPYPHGLLGNSIMPRKWGQFRHVYERESLNTAVVVLEEKATGARSLCVSGKVEASNNVDDLRCQRMLGHICALFHPNPKSTLTVGLGAGTTAGSFVLYPEVEKIRICEIEPAVIEAAGFFAADNDDVVNDPRTEIIIDDARHYMATTKEKFDIISSDSIHPWVRGSAILYSQEYYELCKSRLKPGGIMVQWIPLYQTDFQTVSCELATFLSVFPSATLWSSGSDRRFGYDIIAVAQAEESPIDLEAVQARIDNNPELKSDLAEVDIDSVVKLFEHYVGCGKDLATMLQDAQINREATLKLEYMAGMASYIQEPDAILRLILRPLRYPTELLANDERFYEGIHSVLGLPLPETRN</sequence>
<keyword evidence="5" id="KW-1133">Transmembrane helix</keyword>
<comment type="pathway">
    <text evidence="5">Amine and polyamine biosynthesis; spermidine biosynthesis; spermidine from putrescine: step 1/1.</text>
</comment>
<gene>
    <name evidence="5 8" type="primary">speE</name>
    <name evidence="8" type="ORF">Pla144_37870</name>
</gene>
<feature type="transmembrane region" description="Helical" evidence="5">
    <location>
        <begin position="162"/>
        <end position="184"/>
    </location>
</feature>
<dbReference type="InterPro" id="IPR030374">
    <property type="entry name" value="PABS"/>
</dbReference>
<feature type="transmembrane region" description="Helical" evidence="5">
    <location>
        <begin position="47"/>
        <end position="70"/>
    </location>
</feature>